<feature type="compositionally biased region" description="Polar residues" evidence="1">
    <location>
        <begin position="46"/>
        <end position="56"/>
    </location>
</feature>
<accession>A0A1B6MT85</accession>
<gene>
    <name evidence="2" type="ORF">g.11981</name>
</gene>
<feature type="region of interest" description="Disordered" evidence="1">
    <location>
        <begin position="25"/>
        <end position="56"/>
    </location>
</feature>
<dbReference type="AlphaFoldDB" id="A0A1B6MT85"/>
<reference evidence="2" key="1">
    <citation type="submission" date="2015-11" db="EMBL/GenBank/DDBJ databases">
        <title>De novo transcriptome assembly of four potential Pierce s Disease insect vectors from Arizona vineyards.</title>
        <authorList>
            <person name="Tassone E.E."/>
        </authorList>
    </citation>
    <scope>NUCLEOTIDE SEQUENCE</scope>
</reference>
<proteinExistence type="predicted"/>
<feature type="region of interest" description="Disordered" evidence="1">
    <location>
        <begin position="79"/>
        <end position="125"/>
    </location>
</feature>
<protein>
    <submittedName>
        <fullName evidence="2">Uncharacterized protein</fullName>
    </submittedName>
</protein>
<evidence type="ECO:0000256" key="1">
    <source>
        <dbReference type="SAM" id="MobiDB-lite"/>
    </source>
</evidence>
<sequence length="125" mass="13904">MNLWYMGFITINFIKKLLEEIKIHEGKNRSAKPQQPKRVTPKRPTPVSTPVVSLGNQTYAEATATTRDHNRSLEVIVTTHINHSTPSVTDSPSLTATESPKTIKSFDLNPPSPLNSLIPQNTSTR</sequence>
<evidence type="ECO:0000313" key="2">
    <source>
        <dbReference type="EMBL" id="JAT39136.1"/>
    </source>
</evidence>
<feature type="compositionally biased region" description="Polar residues" evidence="1">
    <location>
        <begin position="79"/>
        <end position="102"/>
    </location>
</feature>
<dbReference type="EMBL" id="GEBQ01000841">
    <property type="protein sequence ID" value="JAT39136.1"/>
    <property type="molecule type" value="Transcribed_RNA"/>
</dbReference>
<name>A0A1B6MT85_9HEMI</name>
<organism evidence="2">
    <name type="scientific">Graphocephala atropunctata</name>
    <dbReference type="NCBI Taxonomy" id="36148"/>
    <lineage>
        <taxon>Eukaryota</taxon>
        <taxon>Metazoa</taxon>
        <taxon>Ecdysozoa</taxon>
        <taxon>Arthropoda</taxon>
        <taxon>Hexapoda</taxon>
        <taxon>Insecta</taxon>
        <taxon>Pterygota</taxon>
        <taxon>Neoptera</taxon>
        <taxon>Paraneoptera</taxon>
        <taxon>Hemiptera</taxon>
        <taxon>Auchenorrhyncha</taxon>
        <taxon>Membracoidea</taxon>
        <taxon>Cicadellidae</taxon>
        <taxon>Cicadellinae</taxon>
        <taxon>Cicadellini</taxon>
        <taxon>Graphocephala</taxon>
    </lineage>
</organism>